<dbReference type="EMBL" id="LT981265">
    <property type="protein sequence ID" value="SPC33656.1"/>
    <property type="molecule type" value="Genomic_DNA"/>
</dbReference>
<feature type="transmembrane region" description="Helical" evidence="1">
    <location>
        <begin position="58"/>
        <end position="82"/>
    </location>
</feature>
<name>A0A2K5APT8_9ARCH</name>
<dbReference type="KEGG" id="ncv:NCAV_0462"/>
<keyword evidence="1" id="KW-0812">Transmembrane</keyword>
<feature type="transmembrane region" description="Helical" evidence="1">
    <location>
        <begin position="12"/>
        <end position="38"/>
    </location>
</feature>
<organism evidence="2 3">
    <name type="scientific">Candidatus Nitrosocaldus cavascurensis</name>
    <dbReference type="NCBI Taxonomy" id="2058097"/>
    <lineage>
        <taxon>Archaea</taxon>
        <taxon>Nitrososphaerota</taxon>
        <taxon>Nitrososphaeria</taxon>
        <taxon>Candidatus Nitrosocaldales</taxon>
        <taxon>Candidatus Nitrosocaldaceae</taxon>
        <taxon>Candidatus Nitrosocaldus</taxon>
    </lineage>
</organism>
<sequence>MMLGELTEEERVRWLRIVISAVIAGLIIFAAPEITAWITGISIDNPQGNIPRSLVERIGMIFMLTRYFGGAIVTIGVIAGVIKL</sequence>
<proteinExistence type="predicted"/>
<keyword evidence="3" id="KW-1185">Reference proteome</keyword>
<evidence type="ECO:0000313" key="2">
    <source>
        <dbReference type="EMBL" id="SPC33656.1"/>
    </source>
</evidence>
<evidence type="ECO:0008006" key="4">
    <source>
        <dbReference type="Google" id="ProtNLM"/>
    </source>
</evidence>
<accession>A0A2K5APT8</accession>
<dbReference type="Proteomes" id="UP000236248">
    <property type="component" value="Chromosome NCAV"/>
</dbReference>
<gene>
    <name evidence="2" type="ORF">NCAV_0462</name>
</gene>
<keyword evidence="1" id="KW-1133">Transmembrane helix</keyword>
<keyword evidence="1" id="KW-0472">Membrane</keyword>
<protein>
    <recommendedName>
        <fullName evidence="4">PH domain-containing protein</fullName>
    </recommendedName>
</protein>
<dbReference type="AlphaFoldDB" id="A0A2K5APT8"/>
<evidence type="ECO:0000256" key="1">
    <source>
        <dbReference type="SAM" id="Phobius"/>
    </source>
</evidence>
<reference evidence="3" key="1">
    <citation type="submission" date="2018-01" db="EMBL/GenBank/DDBJ databases">
        <authorList>
            <person name="Kerou L M."/>
        </authorList>
    </citation>
    <scope>NUCLEOTIDE SEQUENCE [LARGE SCALE GENOMIC DNA]</scope>
    <source>
        <strain evidence="3">SCU2</strain>
    </source>
</reference>
<evidence type="ECO:0000313" key="3">
    <source>
        <dbReference type="Proteomes" id="UP000236248"/>
    </source>
</evidence>